<organism evidence="2">
    <name type="scientific">Phytobacter massiliensis</name>
    <dbReference type="NCBI Taxonomy" id="1485952"/>
    <lineage>
        <taxon>Bacteria</taxon>
        <taxon>Pseudomonadati</taxon>
        <taxon>Pseudomonadota</taxon>
        <taxon>Gammaproteobacteria</taxon>
        <taxon>Enterobacterales</taxon>
        <taxon>Enterobacteriaceae</taxon>
        <taxon>Phytobacter</taxon>
    </lineage>
</organism>
<gene>
    <name evidence="2" type="ORF">EMLFYP7_01059</name>
</gene>
<evidence type="ECO:0000256" key="1">
    <source>
        <dbReference type="SAM" id="MobiDB-lite"/>
    </source>
</evidence>
<accession>A0A6N3AV70</accession>
<reference evidence="2" key="1">
    <citation type="submission" date="2019-11" db="EMBL/GenBank/DDBJ databases">
        <authorList>
            <person name="Feng L."/>
        </authorList>
    </citation>
    <scope>NUCLEOTIDE SEQUENCE</scope>
    <source>
        <strain evidence="2">EMassiliensisLFYP7</strain>
    </source>
</reference>
<feature type="compositionally biased region" description="Polar residues" evidence="1">
    <location>
        <begin position="62"/>
        <end position="72"/>
    </location>
</feature>
<evidence type="ECO:0000313" key="2">
    <source>
        <dbReference type="EMBL" id="VYT96369.1"/>
    </source>
</evidence>
<dbReference type="RefSeq" id="WP_156565225.1">
    <property type="nucleotide sequence ID" value="NZ_CACRTZ010000005.1"/>
</dbReference>
<dbReference type="AlphaFoldDB" id="A0A6N3AV70"/>
<protein>
    <submittedName>
        <fullName evidence="2">Uncharacterized protein</fullName>
    </submittedName>
</protein>
<dbReference type="EMBL" id="CACRTZ010000005">
    <property type="protein sequence ID" value="VYT96369.1"/>
    <property type="molecule type" value="Genomic_DNA"/>
</dbReference>
<name>A0A6N3AV70_9ENTR</name>
<proteinExistence type="predicted"/>
<feature type="region of interest" description="Disordered" evidence="1">
    <location>
        <begin position="62"/>
        <end position="102"/>
    </location>
</feature>
<sequence>MSELDDEMKGYVAIGEAVITHIYRNEKISQQSLMNMLTRDAEEESNDEKIVNIMSGRRILQSAQEVSQQINPKSAEHNSWGESDTPFLDTPAQHASSDKAKR</sequence>